<accession>A0ABP7G502</accession>
<dbReference type="SUPFAM" id="SSF88713">
    <property type="entry name" value="Glycoside hydrolase/deacetylase"/>
    <property type="match status" value="1"/>
</dbReference>
<keyword evidence="4" id="KW-1185">Reference proteome</keyword>
<dbReference type="InterPro" id="IPR002509">
    <property type="entry name" value="NODB_dom"/>
</dbReference>
<feature type="region of interest" description="Disordered" evidence="1">
    <location>
        <begin position="38"/>
        <end position="82"/>
    </location>
</feature>
<dbReference type="CDD" id="cd10917">
    <property type="entry name" value="CE4_NodB_like_6s_7s"/>
    <property type="match status" value="1"/>
</dbReference>
<evidence type="ECO:0000313" key="4">
    <source>
        <dbReference type="Proteomes" id="UP001499884"/>
    </source>
</evidence>
<dbReference type="Pfam" id="PF01522">
    <property type="entry name" value="Polysacc_deac_1"/>
    <property type="match status" value="1"/>
</dbReference>
<dbReference type="PROSITE" id="PS51257">
    <property type="entry name" value="PROKAR_LIPOPROTEIN"/>
    <property type="match status" value="1"/>
</dbReference>
<dbReference type="Proteomes" id="UP001499884">
    <property type="component" value="Unassembled WGS sequence"/>
</dbReference>
<evidence type="ECO:0000259" key="2">
    <source>
        <dbReference type="PROSITE" id="PS51677"/>
    </source>
</evidence>
<organism evidence="3 4">
    <name type="scientific">Streptomyces tremellae</name>
    <dbReference type="NCBI Taxonomy" id="1124239"/>
    <lineage>
        <taxon>Bacteria</taxon>
        <taxon>Bacillati</taxon>
        <taxon>Actinomycetota</taxon>
        <taxon>Actinomycetes</taxon>
        <taxon>Kitasatosporales</taxon>
        <taxon>Streptomycetaceae</taxon>
        <taxon>Streptomyces</taxon>
    </lineage>
</organism>
<dbReference type="InterPro" id="IPR011330">
    <property type="entry name" value="Glyco_hydro/deAcase_b/a-brl"/>
</dbReference>
<dbReference type="PROSITE" id="PS51677">
    <property type="entry name" value="NODB"/>
    <property type="match status" value="1"/>
</dbReference>
<sequence>MRGRGTGHGDGRRGARGAALAAGAATLAALLAGCASGHPGAGDSGASARPGSSTATPARPPAPPLPAETSTPDPGLPPPVVSMDIAHAVAGGGRAVALTIDDGPDPTWTPKVLAVLRHNGVKATFCMIGPQAAAHPGLVKAVVADGHRLCDHSVHHDESMDHEGRAYQRAEILTAAGQITHASGGVAPQYYRAPGGAFTPYSRQTAAAHGLRPLGWNVDAKDWERPGTAAILATVKEELGNGPTVLFHDGGGDRHQTVQALEQLLPWLRAHGYRFGFPVR</sequence>
<proteinExistence type="predicted"/>
<dbReference type="PANTHER" id="PTHR10587:SF137">
    <property type="entry name" value="4-DEOXY-4-FORMAMIDO-L-ARABINOSE-PHOSPHOUNDECAPRENOL DEFORMYLASE ARND-RELATED"/>
    <property type="match status" value="1"/>
</dbReference>
<feature type="domain" description="NodB homology" evidence="2">
    <location>
        <begin position="94"/>
        <end position="276"/>
    </location>
</feature>
<protein>
    <submittedName>
        <fullName evidence="3">Polysaccharide deacetylase family protein</fullName>
    </submittedName>
</protein>
<dbReference type="InterPro" id="IPR050248">
    <property type="entry name" value="Polysacc_deacetylase_ArnD"/>
</dbReference>
<dbReference type="EMBL" id="BAABEP010000065">
    <property type="protein sequence ID" value="GAA3755244.1"/>
    <property type="molecule type" value="Genomic_DNA"/>
</dbReference>
<comment type="caution">
    <text evidence="3">The sequence shown here is derived from an EMBL/GenBank/DDBJ whole genome shotgun (WGS) entry which is preliminary data.</text>
</comment>
<reference evidence="4" key="1">
    <citation type="journal article" date="2019" name="Int. J. Syst. Evol. Microbiol.">
        <title>The Global Catalogue of Microorganisms (GCM) 10K type strain sequencing project: providing services to taxonomists for standard genome sequencing and annotation.</title>
        <authorList>
            <consortium name="The Broad Institute Genomics Platform"/>
            <consortium name="The Broad Institute Genome Sequencing Center for Infectious Disease"/>
            <person name="Wu L."/>
            <person name="Ma J."/>
        </authorList>
    </citation>
    <scope>NUCLEOTIDE SEQUENCE [LARGE SCALE GENOMIC DNA]</scope>
    <source>
        <strain evidence="4">JCM 30846</strain>
    </source>
</reference>
<name>A0ABP7G502_9ACTN</name>
<dbReference type="PANTHER" id="PTHR10587">
    <property type="entry name" value="GLYCOSYL TRANSFERASE-RELATED"/>
    <property type="match status" value="1"/>
</dbReference>
<gene>
    <name evidence="3" type="ORF">GCM10023082_58220</name>
</gene>
<evidence type="ECO:0000313" key="3">
    <source>
        <dbReference type="EMBL" id="GAA3755244.1"/>
    </source>
</evidence>
<dbReference type="Gene3D" id="3.20.20.370">
    <property type="entry name" value="Glycoside hydrolase/deacetylase"/>
    <property type="match status" value="1"/>
</dbReference>
<evidence type="ECO:0000256" key="1">
    <source>
        <dbReference type="SAM" id="MobiDB-lite"/>
    </source>
</evidence>